<proteinExistence type="predicted"/>
<dbReference type="EMBL" id="VEPZ02001028">
    <property type="protein sequence ID" value="KAE8700590.1"/>
    <property type="molecule type" value="Genomic_DNA"/>
</dbReference>
<protein>
    <recommendedName>
        <fullName evidence="3">RRM domain-containing protein</fullName>
    </recommendedName>
</protein>
<keyword evidence="2" id="KW-1185">Reference proteome</keyword>
<comment type="caution">
    <text evidence="1">The sequence shown here is derived from an EMBL/GenBank/DDBJ whole genome shotgun (WGS) entry which is preliminary data.</text>
</comment>
<evidence type="ECO:0000313" key="2">
    <source>
        <dbReference type="Proteomes" id="UP000436088"/>
    </source>
</evidence>
<dbReference type="InterPro" id="IPR012677">
    <property type="entry name" value="Nucleotide-bd_a/b_plait_sf"/>
</dbReference>
<reference evidence="1" key="1">
    <citation type="submission" date="2019-09" db="EMBL/GenBank/DDBJ databases">
        <title>Draft genome information of white flower Hibiscus syriacus.</title>
        <authorList>
            <person name="Kim Y.-M."/>
        </authorList>
    </citation>
    <scope>NUCLEOTIDE SEQUENCE [LARGE SCALE GENOMIC DNA]</scope>
    <source>
        <strain evidence="1">YM2019G1</strain>
    </source>
</reference>
<name>A0A6A3A839_HIBSY</name>
<evidence type="ECO:0008006" key="3">
    <source>
        <dbReference type="Google" id="ProtNLM"/>
    </source>
</evidence>
<dbReference type="InterPro" id="IPR035979">
    <property type="entry name" value="RBD_domain_sf"/>
</dbReference>
<dbReference type="GO" id="GO:0003676">
    <property type="term" value="F:nucleic acid binding"/>
    <property type="evidence" value="ECO:0007669"/>
    <property type="project" value="InterPro"/>
</dbReference>
<evidence type="ECO:0000313" key="1">
    <source>
        <dbReference type="EMBL" id="KAE8700590.1"/>
    </source>
</evidence>
<dbReference type="AlphaFoldDB" id="A0A6A3A839"/>
<organism evidence="1 2">
    <name type="scientific">Hibiscus syriacus</name>
    <name type="common">Rose of Sharon</name>
    <dbReference type="NCBI Taxonomy" id="106335"/>
    <lineage>
        <taxon>Eukaryota</taxon>
        <taxon>Viridiplantae</taxon>
        <taxon>Streptophyta</taxon>
        <taxon>Embryophyta</taxon>
        <taxon>Tracheophyta</taxon>
        <taxon>Spermatophyta</taxon>
        <taxon>Magnoliopsida</taxon>
        <taxon>eudicotyledons</taxon>
        <taxon>Gunneridae</taxon>
        <taxon>Pentapetalae</taxon>
        <taxon>rosids</taxon>
        <taxon>malvids</taxon>
        <taxon>Malvales</taxon>
        <taxon>Malvaceae</taxon>
        <taxon>Malvoideae</taxon>
        <taxon>Hibiscus</taxon>
    </lineage>
</organism>
<dbReference type="SUPFAM" id="SSF54928">
    <property type="entry name" value="RNA-binding domain, RBD"/>
    <property type="match status" value="1"/>
</dbReference>
<dbReference type="Proteomes" id="UP000436088">
    <property type="component" value="Unassembled WGS sequence"/>
</dbReference>
<dbReference type="Gene3D" id="3.30.70.330">
    <property type="match status" value="1"/>
</dbReference>
<gene>
    <name evidence="1" type="ORF">F3Y22_tig00110556pilonHSYRG00371</name>
</gene>
<accession>A0A6A3A839</accession>
<sequence length="650" mass="73040">MFAFVQFTSEAGCKRAIQSVNGTLIDGLRVTVGVAKYKKDRNRQAGVNVLQLEGSKLDTVDRGRQQEKLETLRSLRDGRTYKEVLKMDSRRRSEFVIADKKEGQSKISNGFRKVWDMYIPIEDSSWVKNSLTGILNYPFKPDMVMKALEKEGFKVKVISWGYVENACIIIFNSNDDFLDVWSNLREKLSSWFLWLSPVLNERGVPLAYYFIELTGLPLFTWNEPFLVKLAGMWGEFVCILEETRSKEDLSSAKLLLRAASPFDVPEVFTVGYYGRSFKVKTSLGGSCFNSSVTLGDELQKRFEDGNNADFSEENDGCNSDEKEDNLEWSAEVVRSKVDTWLQNNHYSGRNVGRGVQVLKKHSHTNSNSHGVSENLEVEAESIPNRDYAGLGLRGVVEQFSSAHSDENWDSYSPVTNLIPAGPTVKLKWDGLGKSFEYQSMYDSKEEDKCFSTDIVSVGVQEAEGSNIGKEVEGQVLQEGIKEVIVKSSGRWKLGFPVSTCLSIRSAPDGRRGRGRKLGSVKEMVINCSAIAQNLPRAFLFGNFFPESEAAIHVIAPGAGRENRRMRKFLINEALELVDICTASSPPFKECLEEGMTTWKVCRMIGISFKKGKKTFIEKIIDLEEDRRKSFKGSVGVSSPGIKGWVDQHVK</sequence>